<sequence>MIMGRARPAALVIGLLLHGITACGSAPAPPADIPESARAEFPLGAALAMSCSGCHNPAGGTISSLEGRPAENIRNALLYYYQDTEGTTVMHRMIRGYSEADIDAISAYLGEEAEP</sequence>
<evidence type="ECO:0000256" key="5">
    <source>
        <dbReference type="SAM" id="SignalP"/>
    </source>
</evidence>
<dbReference type="InterPro" id="IPR036909">
    <property type="entry name" value="Cyt_c-like_dom_sf"/>
</dbReference>
<evidence type="ECO:0000256" key="1">
    <source>
        <dbReference type="ARBA" id="ARBA00022617"/>
    </source>
</evidence>
<gene>
    <name evidence="7" type="ORF">HPO_07702</name>
</gene>
<feature type="domain" description="Cytochrome c" evidence="6">
    <location>
        <begin position="39"/>
        <end position="113"/>
    </location>
</feature>
<evidence type="ECO:0000256" key="3">
    <source>
        <dbReference type="ARBA" id="ARBA00023004"/>
    </source>
</evidence>
<dbReference type="PROSITE" id="PS51257">
    <property type="entry name" value="PROKAR_LIPOPROTEIN"/>
    <property type="match status" value="1"/>
</dbReference>
<evidence type="ECO:0000259" key="6">
    <source>
        <dbReference type="PROSITE" id="PS51007"/>
    </source>
</evidence>
<dbReference type="GO" id="GO:0020037">
    <property type="term" value="F:heme binding"/>
    <property type="evidence" value="ECO:0007669"/>
    <property type="project" value="InterPro"/>
</dbReference>
<keyword evidence="3 4" id="KW-0408">Iron</keyword>
<comment type="caution">
    <text evidence="7">The sequence shown here is derived from an EMBL/GenBank/DDBJ whole genome shotgun (WGS) entry which is preliminary data.</text>
</comment>
<dbReference type="AlphaFoldDB" id="A0A062VKF6"/>
<dbReference type="Gene3D" id="1.10.760.10">
    <property type="entry name" value="Cytochrome c-like domain"/>
    <property type="match status" value="1"/>
</dbReference>
<dbReference type="PROSITE" id="PS51007">
    <property type="entry name" value="CYTC"/>
    <property type="match status" value="1"/>
</dbReference>
<evidence type="ECO:0000313" key="8">
    <source>
        <dbReference type="Proteomes" id="UP000027100"/>
    </source>
</evidence>
<protein>
    <submittedName>
        <fullName evidence="7">Putative sulfide dehydrogenase, cytochrome subunit</fullName>
    </submittedName>
</protein>
<dbReference type="GO" id="GO:0009055">
    <property type="term" value="F:electron transfer activity"/>
    <property type="evidence" value="ECO:0007669"/>
    <property type="project" value="InterPro"/>
</dbReference>
<reference evidence="7 8" key="1">
    <citation type="journal article" date="2014" name="Antonie Van Leeuwenhoek">
        <title>Hyphomonas beringensis sp. nov. and Hyphomonas chukchiensis sp. nov., isolated from surface seawater of the Bering Sea and Chukchi Sea.</title>
        <authorList>
            <person name="Li C."/>
            <person name="Lai Q."/>
            <person name="Li G."/>
            <person name="Dong C."/>
            <person name="Wang J."/>
            <person name="Liao Y."/>
            <person name="Shao Z."/>
        </authorList>
    </citation>
    <scope>NUCLEOTIDE SEQUENCE [LARGE SCALE GENOMIC DNA]</scope>
    <source>
        <strain evidence="7 8">PS728</strain>
    </source>
</reference>
<keyword evidence="8" id="KW-1185">Reference proteome</keyword>
<proteinExistence type="predicted"/>
<organism evidence="7 8">
    <name type="scientific">Hyphomonas polymorpha PS728</name>
    <dbReference type="NCBI Taxonomy" id="1280954"/>
    <lineage>
        <taxon>Bacteria</taxon>
        <taxon>Pseudomonadati</taxon>
        <taxon>Pseudomonadota</taxon>
        <taxon>Alphaproteobacteria</taxon>
        <taxon>Hyphomonadales</taxon>
        <taxon>Hyphomonadaceae</taxon>
        <taxon>Hyphomonas</taxon>
    </lineage>
</organism>
<feature type="signal peptide" evidence="5">
    <location>
        <begin position="1"/>
        <end position="24"/>
    </location>
</feature>
<dbReference type="eggNOG" id="COG2863">
    <property type="taxonomic scope" value="Bacteria"/>
</dbReference>
<dbReference type="InterPro" id="IPR009056">
    <property type="entry name" value="Cyt_c-like_dom"/>
</dbReference>
<keyword evidence="2 4" id="KW-0479">Metal-binding</keyword>
<name>A0A062VKF6_9PROT</name>
<dbReference type="Proteomes" id="UP000027100">
    <property type="component" value="Unassembled WGS sequence"/>
</dbReference>
<dbReference type="EMBL" id="ARYM01000007">
    <property type="protein sequence ID" value="KCZ99094.1"/>
    <property type="molecule type" value="Genomic_DNA"/>
</dbReference>
<dbReference type="GO" id="GO:0046872">
    <property type="term" value="F:metal ion binding"/>
    <property type="evidence" value="ECO:0007669"/>
    <property type="project" value="UniProtKB-KW"/>
</dbReference>
<keyword evidence="1 4" id="KW-0349">Heme</keyword>
<accession>A0A062VKF6</accession>
<dbReference type="SUPFAM" id="SSF46626">
    <property type="entry name" value="Cytochrome c"/>
    <property type="match status" value="1"/>
</dbReference>
<dbReference type="STRING" id="1280954.HPO_07702"/>
<feature type="chain" id="PRO_5001615759" evidence="5">
    <location>
        <begin position="25"/>
        <end position="115"/>
    </location>
</feature>
<evidence type="ECO:0000256" key="2">
    <source>
        <dbReference type="ARBA" id="ARBA00022723"/>
    </source>
</evidence>
<evidence type="ECO:0000313" key="7">
    <source>
        <dbReference type="EMBL" id="KCZ99094.1"/>
    </source>
</evidence>
<evidence type="ECO:0000256" key="4">
    <source>
        <dbReference type="PROSITE-ProRule" id="PRU00433"/>
    </source>
</evidence>
<dbReference type="PATRIC" id="fig|1280954.3.peg.1563"/>
<keyword evidence="5" id="KW-0732">Signal</keyword>